<dbReference type="RefSeq" id="XP_047740752.1">
    <property type="nucleotide sequence ID" value="XM_047884796.1"/>
</dbReference>
<keyword evidence="4" id="KW-0106">Calcium</keyword>
<evidence type="ECO:0000256" key="1">
    <source>
        <dbReference type="ARBA" id="ARBA00004141"/>
    </source>
</evidence>
<dbReference type="AlphaFoldDB" id="A0A979FWN6"/>
<dbReference type="InterPro" id="IPR004481">
    <property type="entry name" value="K/Na/Ca-exchanger"/>
</dbReference>
<keyword evidence="4" id="KW-0109">Calcium transport</keyword>
<gene>
    <name evidence="11" type="primary">LOC108680346</name>
</gene>
<keyword evidence="3" id="KW-0050">Antiport</keyword>
<protein>
    <submittedName>
        <fullName evidence="11">Sodium/potassium/calcium exchanger 2</fullName>
    </submittedName>
</protein>
<evidence type="ECO:0000256" key="4">
    <source>
        <dbReference type="ARBA" id="ARBA00022568"/>
    </source>
</evidence>
<feature type="domain" description="Sodium/calcium exchanger membrane region" evidence="9">
    <location>
        <begin position="1"/>
        <end position="153"/>
    </location>
</feature>
<evidence type="ECO:0000313" key="10">
    <source>
        <dbReference type="Proteomes" id="UP000694843"/>
    </source>
</evidence>
<evidence type="ECO:0000256" key="6">
    <source>
        <dbReference type="ARBA" id="ARBA00022989"/>
    </source>
</evidence>
<comment type="subcellular location">
    <subcellularLocation>
        <location evidence="1">Membrane</location>
        <topology evidence="1">Multi-pass membrane protein</topology>
    </subcellularLocation>
</comment>
<evidence type="ECO:0000256" key="5">
    <source>
        <dbReference type="ARBA" id="ARBA00022692"/>
    </source>
</evidence>
<evidence type="ECO:0000256" key="3">
    <source>
        <dbReference type="ARBA" id="ARBA00022449"/>
    </source>
</evidence>
<dbReference type="InterPro" id="IPR004837">
    <property type="entry name" value="NaCa_Exmemb"/>
</dbReference>
<reference evidence="11" key="1">
    <citation type="submission" date="2025-08" db="UniProtKB">
        <authorList>
            <consortium name="RefSeq"/>
        </authorList>
    </citation>
    <scope>IDENTIFICATION</scope>
    <source>
        <tissue evidence="11">Whole organism</tissue>
    </source>
</reference>
<dbReference type="GO" id="GO:0005886">
    <property type="term" value="C:plasma membrane"/>
    <property type="evidence" value="ECO:0007669"/>
    <property type="project" value="TreeGrafter"/>
</dbReference>
<dbReference type="Pfam" id="PF01699">
    <property type="entry name" value="Na_Ca_ex"/>
    <property type="match status" value="1"/>
</dbReference>
<dbReference type="PANTHER" id="PTHR10846">
    <property type="entry name" value="SODIUM/POTASSIUM/CALCIUM EXCHANGER"/>
    <property type="match status" value="1"/>
</dbReference>
<keyword evidence="4" id="KW-0406">Ion transport</keyword>
<dbReference type="PANTHER" id="PTHR10846:SF72">
    <property type="entry name" value="SODIUM_POTASSIUM_CALCIUM EXCHANGER NCKX30C"/>
    <property type="match status" value="1"/>
</dbReference>
<keyword evidence="7 8" id="KW-0472">Membrane</keyword>
<keyword evidence="10" id="KW-1185">Reference proteome</keyword>
<dbReference type="GO" id="GO:0008273">
    <property type="term" value="F:calcium, potassium:sodium antiporter activity"/>
    <property type="evidence" value="ECO:0007669"/>
    <property type="project" value="TreeGrafter"/>
</dbReference>
<name>A0A979FWN6_HYAAZ</name>
<evidence type="ECO:0000259" key="9">
    <source>
        <dbReference type="Pfam" id="PF01699"/>
    </source>
</evidence>
<dbReference type="KEGG" id="hazt:108680346"/>
<evidence type="ECO:0000256" key="2">
    <source>
        <dbReference type="ARBA" id="ARBA00005364"/>
    </source>
</evidence>
<keyword evidence="6 8" id="KW-1133">Transmembrane helix</keyword>
<organism evidence="10 11">
    <name type="scientific">Hyalella azteca</name>
    <name type="common">Amphipod</name>
    <dbReference type="NCBI Taxonomy" id="294128"/>
    <lineage>
        <taxon>Eukaryota</taxon>
        <taxon>Metazoa</taxon>
        <taxon>Ecdysozoa</taxon>
        <taxon>Arthropoda</taxon>
        <taxon>Crustacea</taxon>
        <taxon>Multicrustacea</taxon>
        <taxon>Malacostraca</taxon>
        <taxon>Eumalacostraca</taxon>
        <taxon>Peracarida</taxon>
        <taxon>Amphipoda</taxon>
        <taxon>Senticaudata</taxon>
        <taxon>Talitrida</taxon>
        <taxon>Talitroidea</taxon>
        <taxon>Hyalellidae</taxon>
        <taxon>Hyalella</taxon>
    </lineage>
</organism>
<sequence length="164" mass="17703">MVWWASTVGDVIGIPAPVMGLTILAAGTSVPDLITSVIVARKGFGSNIFDVYSLPLMSSSVGSNIFDVCVGLPVPWLISALVDVIKNFINKKDSPFHITPIYVKSDGIACSVMLLFSMLMFVIISIAVSKWKMSKGLGVFMFVLYFIFVAVSLLLSYGKITCPI</sequence>
<dbReference type="GeneID" id="108680346"/>
<feature type="transmembrane region" description="Helical" evidence="8">
    <location>
        <begin position="139"/>
        <end position="158"/>
    </location>
</feature>
<dbReference type="Proteomes" id="UP000694843">
    <property type="component" value="Unplaced"/>
</dbReference>
<dbReference type="GO" id="GO:0005262">
    <property type="term" value="F:calcium channel activity"/>
    <property type="evidence" value="ECO:0007669"/>
    <property type="project" value="TreeGrafter"/>
</dbReference>
<dbReference type="InterPro" id="IPR044880">
    <property type="entry name" value="NCX_ion-bd_dom_sf"/>
</dbReference>
<proteinExistence type="inferred from homology"/>
<evidence type="ECO:0000256" key="7">
    <source>
        <dbReference type="ARBA" id="ARBA00023136"/>
    </source>
</evidence>
<feature type="transmembrane region" description="Helical" evidence="8">
    <location>
        <begin position="65"/>
        <end position="85"/>
    </location>
</feature>
<evidence type="ECO:0000313" key="11">
    <source>
        <dbReference type="RefSeq" id="XP_047740752.1"/>
    </source>
</evidence>
<keyword evidence="5 8" id="KW-0812">Transmembrane</keyword>
<dbReference type="OrthoDB" id="2127281at2759"/>
<dbReference type="Gene3D" id="1.20.1420.30">
    <property type="entry name" value="NCX, central ion-binding region"/>
    <property type="match status" value="1"/>
</dbReference>
<comment type="similarity">
    <text evidence="2">Belongs to the Ca(2+):cation antiporter (CaCA) (TC 2.A.19) family. SLC24A subfamily.</text>
</comment>
<evidence type="ECO:0000256" key="8">
    <source>
        <dbReference type="SAM" id="Phobius"/>
    </source>
</evidence>
<dbReference type="GO" id="GO:0006874">
    <property type="term" value="P:intracellular calcium ion homeostasis"/>
    <property type="evidence" value="ECO:0007669"/>
    <property type="project" value="TreeGrafter"/>
</dbReference>
<keyword evidence="4" id="KW-0813">Transport</keyword>
<accession>A0A979FWN6</accession>
<dbReference type="OMA" id="SATHMNG"/>
<feature type="transmembrane region" description="Helical" evidence="8">
    <location>
        <begin position="106"/>
        <end position="127"/>
    </location>
</feature>